<evidence type="ECO:0000313" key="2">
    <source>
        <dbReference type="Proteomes" id="UP000789759"/>
    </source>
</evidence>
<dbReference type="AlphaFoldDB" id="A0A9N9HBH4"/>
<proteinExistence type="predicted"/>
<dbReference type="Proteomes" id="UP000789759">
    <property type="component" value="Unassembled WGS sequence"/>
</dbReference>
<dbReference type="Gene3D" id="3.30.450.20">
    <property type="entry name" value="PAS domain"/>
    <property type="match status" value="1"/>
</dbReference>
<dbReference type="OrthoDB" id="2445866at2759"/>
<comment type="caution">
    <text evidence="1">The sequence shown here is derived from an EMBL/GenBank/DDBJ whole genome shotgun (WGS) entry which is preliminary data.</text>
</comment>
<accession>A0A9N9HBH4</accession>
<gene>
    <name evidence="1" type="ORF">CPELLU_LOCUS10109</name>
</gene>
<reference evidence="1" key="1">
    <citation type="submission" date="2021-06" db="EMBL/GenBank/DDBJ databases">
        <authorList>
            <person name="Kallberg Y."/>
            <person name="Tangrot J."/>
            <person name="Rosling A."/>
        </authorList>
    </citation>
    <scope>NUCLEOTIDE SEQUENCE</scope>
    <source>
        <strain evidence="1">FL966</strain>
    </source>
</reference>
<name>A0A9N9HBH4_9GLOM</name>
<dbReference type="EMBL" id="CAJVQA010008170">
    <property type="protein sequence ID" value="CAG8667659.1"/>
    <property type="molecule type" value="Genomic_DNA"/>
</dbReference>
<protein>
    <submittedName>
        <fullName evidence="1">13558_t:CDS:1</fullName>
    </submittedName>
</protein>
<feature type="non-terminal residue" evidence="1">
    <location>
        <position position="108"/>
    </location>
</feature>
<organism evidence="1 2">
    <name type="scientific">Cetraspora pellucida</name>
    <dbReference type="NCBI Taxonomy" id="1433469"/>
    <lineage>
        <taxon>Eukaryota</taxon>
        <taxon>Fungi</taxon>
        <taxon>Fungi incertae sedis</taxon>
        <taxon>Mucoromycota</taxon>
        <taxon>Glomeromycotina</taxon>
        <taxon>Glomeromycetes</taxon>
        <taxon>Diversisporales</taxon>
        <taxon>Gigasporaceae</taxon>
        <taxon>Cetraspora</taxon>
    </lineage>
</organism>
<evidence type="ECO:0000313" key="1">
    <source>
        <dbReference type="EMBL" id="CAG8667659.1"/>
    </source>
</evidence>
<keyword evidence="2" id="KW-1185">Reference proteome</keyword>
<sequence>FGRPFIESHRNIYDTIDTEHENVYDLTKKAYEKVKATGKGSFHYDYSLLSIAGDQPEEKYIITSFNPIFKADGSFCAMFGILVETTEKILTLRRLKSIHDMGNRLNGW</sequence>